<dbReference type="SMART" id="SM00700">
    <property type="entry name" value="JHBP"/>
    <property type="match status" value="2"/>
</dbReference>
<evidence type="ECO:0000313" key="4">
    <source>
        <dbReference type="EMBL" id="ENN77413.1"/>
    </source>
</evidence>
<accession>N6THX2</accession>
<dbReference type="HOGENOM" id="CLU_597534_0_0_1"/>
<name>N6THX2_DENPD</name>
<dbReference type="InterPro" id="IPR038606">
    <property type="entry name" value="To_sf"/>
</dbReference>
<dbReference type="GO" id="GO:0007623">
    <property type="term" value="P:circadian rhythm"/>
    <property type="evidence" value="ECO:0007669"/>
    <property type="project" value="UniProtKB-ARBA"/>
</dbReference>
<dbReference type="FunFam" id="3.15.10.30:FF:000001">
    <property type="entry name" value="Takeout-like protein 1"/>
    <property type="match status" value="2"/>
</dbReference>
<dbReference type="AlphaFoldDB" id="N6THX2"/>
<organism evidence="4">
    <name type="scientific">Dendroctonus ponderosae</name>
    <name type="common">Mountain pine beetle</name>
    <dbReference type="NCBI Taxonomy" id="77166"/>
    <lineage>
        <taxon>Eukaryota</taxon>
        <taxon>Metazoa</taxon>
        <taxon>Ecdysozoa</taxon>
        <taxon>Arthropoda</taxon>
        <taxon>Hexapoda</taxon>
        <taxon>Insecta</taxon>
        <taxon>Pterygota</taxon>
        <taxon>Neoptera</taxon>
        <taxon>Endopterygota</taxon>
        <taxon>Coleoptera</taxon>
        <taxon>Polyphaga</taxon>
        <taxon>Cucujiformia</taxon>
        <taxon>Curculionidae</taxon>
        <taxon>Scolytinae</taxon>
        <taxon>Dendroctonus</taxon>
    </lineage>
</organism>
<dbReference type="OrthoDB" id="8185902at2759"/>
<dbReference type="Pfam" id="PF06585">
    <property type="entry name" value="JHBP"/>
    <property type="match status" value="2"/>
</dbReference>
<dbReference type="EMBL" id="KB740948">
    <property type="protein sequence ID" value="ENN77413.1"/>
    <property type="molecule type" value="Genomic_DNA"/>
</dbReference>
<dbReference type="OMA" id="RFNFEYK"/>
<feature type="non-terminal residue" evidence="4">
    <location>
        <position position="1"/>
    </location>
</feature>
<dbReference type="GO" id="GO:0005615">
    <property type="term" value="C:extracellular space"/>
    <property type="evidence" value="ECO:0007669"/>
    <property type="project" value="TreeGrafter"/>
</dbReference>
<evidence type="ECO:0000256" key="3">
    <source>
        <dbReference type="ARBA" id="ARBA00060902"/>
    </source>
</evidence>
<protein>
    <submittedName>
        <fullName evidence="4">Uncharacterized protein</fullName>
    </submittedName>
</protein>
<keyword evidence="1" id="KW-0732">Signal</keyword>
<sequence length="451" mass="51374">MGFRVVALILFVCISWSNGEEHTLPSYIKPCNRTDPNIHKCVEENIEILKPHLKEGIPDLFIPSLDPLLIPPTCVNEEDQVKVIFTNIHIFHADKFQLDQFDLDLDHHKVNLSITFPHLRIKSTYNVNGKFWIVTFDEQGPADGNYTNCQVHLGLKGTPFTKNHKEYLRWEKETISLEVEDSHVVLEKLFGNHTDINDKTNKVINENIEVIINDLQPVIQRVVTFYYLKQCHINDPNVNQCLKQSTNYLIANMRRGIPELDLNDPEPVIIDEIQLALGTGPDGYRATFRDIEAFGVSNCTVTAVRSDIDTSQFQFTLYIPRITARAKYESSGVLILVRASGGGNYWGEYEGVKVKAYLKATKVLGEDGLTHLQLQQIKMDFNVKDIRMGVDGIHNGNSVLQAALNLFINSNAQELLKEMKPHLKKKLLVLMSDFVTHIFQSVPYSQFLVED</sequence>
<evidence type="ECO:0000256" key="1">
    <source>
        <dbReference type="ARBA" id="ARBA00022729"/>
    </source>
</evidence>
<reference evidence="4" key="1">
    <citation type="journal article" date="2013" name="Genome Biol.">
        <title>Draft genome of the mountain pine beetle, Dendroctonus ponderosae Hopkins, a major forest pest.</title>
        <authorList>
            <person name="Keeling C.I."/>
            <person name="Yuen M.M."/>
            <person name="Liao N.Y."/>
            <person name="Docking T.R."/>
            <person name="Chan S.K."/>
            <person name="Taylor G.A."/>
            <person name="Palmquist D.L."/>
            <person name="Jackman S.D."/>
            <person name="Nguyen A."/>
            <person name="Li M."/>
            <person name="Henderson H."/>
            <person name="Janes J.K."/>
            <person name="Zhao Y."/>
            <person name="Pandoh P."/>
            <person name="Moore R."/>
            <person name="Sperling F.A."/>
            <person name="Huber D.P."/>
            <person name="Birol I."/>
            <person name="Jones S.J."/>
            <person name="Bohlmann J."/>
        </authorList>
    </citation>
    <scope>NUCLEOTIDE SEQUENCE</scope>
</reference>
<dbReference type="PANTHER" id="PTHR11008">
    <property type="entry name" value="PROTEIN TAKEOUT-LIKE PROTEIN"/>
    <property type="match status" value="1"/>
</dbReference>
<keyword evidence="2" id="KW-0090">Biological rhythms</keyword>
<comment type="similarity">
    <text evidence="3">Belongs to the TO family.</text>
</comment>
<gene>
    <name evidence="4" type="ORF">YQE_06238</name>
</gene>
<dbReference type="InterPro" id="IPR010562">
    <property type="entry name" value="Haemolymph_juvenile_hormone-bd"/>
</dbReference>
<evidence type="ECO:0000256" key="2">
    <source>
        <dbReference type="ARBA" id="ARBA00023108"/>
    </source>
</evidence>
<dbReference type="Gene3D" id="3.15.10.30">
    <property type="entry name" value="Haemolymph juvenile hormone binding protein"/>
    <property type="match status" value="2"/>
</dbReference>
<proteinExistence type="inferred from homology"/>
<dbReference type="PANTHER" id="PTHR11008:SF14">
    <property type="entry name" value="CIRCADIAN CLOCK-CONTROLLED PROTEIN-LIKE PROTEIN"/>
    <property type="match status" value="1"/>
</dbReference>